<proteinExistence type="predicted"/>
<evidence type="ECO:0000313" key="3">
    <source>
        <dbReference type="Proteomes" id="UP000014760"/>
    </source>
</evidence>
<dbReference type="EMBL" id="KB296704">
    <property type="protein sequence ID" value="ELU11407.1"/>
    <property type="molecule type" value="Genomic_DNA"/>
</dbReference>
<accession>R7UYP1</accession>
<dbReference type="EMBL" id="AMQN01005749">
    <property type="status" value="NOT_ANNOTATED_CDS"/>
    <property type="molecule type" value="Genomic_DNA"/>
</dbReference>
<reference evidence="2" key="3">
    <citation type="submission" date="2015-06" db="UniProtKB">
        <authorList>
            <consortium name="EnsemblMetazoa"/>
        </authorList>
    </citation>
    <scope>IDENTIFICATION</scope>
</reference>
<reference evidence="3" key="1">
    <citation type="submission" date="2012-12" db="EMBL/GenBank/DDBJ databases">
        <authorList>
            <person name="Hellsten U."/>
            <person name="Grimwood J."/>
            <person name="Chapman J.A."/>
            <person name="Shapiro H."/>
            <person name="Aerts A."/>
            <person name="Otillar R.P."/>
            <person name="Terry A.Y."/>
            <person name="Boore J.L."/>
            <person name="Simakov O."/>
            <person name="Marletaz F."/>
            <person name="Cho S.-J."/>
            <person name="Edsinger-Gonzales E."/>
            <person name="Havlak P."/>
            <person name="Kuo D.-H."/>
            <person name="Larsson T."/>
            <person name="Lv J."/>
            <person name="Arendt D."/>
            <person name="Savage R."/>
            <person name="Osoegawa K."/>
            <person name="de Jong P."/>
            <person name="Lindberg D.R."/>
            <person name="Seaver E.C."/>
            <person name="Weisblat D.A."/>
            <person name="Putnam N.H."/>
            <person name="Grigoriev I.V."/>
            <person name="Rokhsar D.S."/>
        </authorList>
    </citation>
    <scope>NUCLEOTIDE SEQUENCE</scope>
    <source>
        <strain evidence="3">I ESC-2004</strain>
    </source>
</reference>
<sequence>MGYNLYIHNIVRKMKRFASKQMRIPGAERPKRSGGWADSSCSGMRRVAAFWLSLLFGIDGLSSQMLRLTKWKLVRRKDERLLWRIVKRSPWGRRALGGEQVQN</sequence>
<protein>
    <submittedName>
        <fullName evidence="1 2">Uncharacterized protein</fullName>
    </submittedName>
</protein>
<dbReference type="AlphaFoldDB" id="R7UYP1"/>
<dbReference type="EnsemblMetazoa" id="CapteT194378">
    <property type="protein sequence ID" value="CapteP194378"/>
    <property type="gene ID" value="CapteG194378"/>
</dbReference>
<reference evidence="1 3" key="2">
    <citation type="journal article" date="2013" name="Nature">
        <title>Insights into bilaterian evolution from three spiralian genomes.</title>
        <authorList>
            <person name="Simakov O."/>
            <person name="Marletaz F."/>
            <person name="Cho S.J."/>
            <person name="Edsinger-Gonzales E."/>
            <person name="Havlak P."/>
            <person name="Hellsten U."/>
            <person name="Kuo D.H."/>
            <person name="Larsson T."/>
            <person name="Lv J."/>
            <person name="Arendt D."/>
            <person name="Savage R."/>
            <person name="Osoegawa K."/>
            <person name="de Jong P."/>
            <person name="Grimwood J."/>
            <person name="Chapman J.A."/>
            <person name="Shapiro H."/>
            <person name="Aerts A."/>
            <person name="Otillar R.P."/>
            <person name="Terry A.Y."/>
            <person name="Boore J.L."/>
            <person name="Grigoriev I.V."/>
            <person name="Lindberg D.R."/>
            <person name="Seaver E.C."/>
            <person name="Weisblat D.A."/>
            <person name="Putnam N.H."/>
            <person name="Rokhsar D.S."/>
        </authorList>
    </citation>
    <scope>NUCLEOTIDE SEQUENCE</scope>
    <source>
        <strain evidence="1 3">I ESC-2004</strain>
    </source>
</reference>
<evidence type="ECO:0000313" key="2">
    <source>
        <dbReference type="EnsemblMetazoa" id="CapteP194378"/>
    </source>
</evidence>
<evidence type="ECO:0000313" key="1">
    <source>
        <dbReference type="EMBL" id="ELU11407.1"/>
    </source>
</evidence>
<dbReference type="HOGENOM" id="CLU_2266255_0_0_1"/>
<keyword evidence="3" id="KW-1185">Reference proteome</keyword>
<organism evidence="1">
    <name type="scientific">Capitella teleta</name>
    <name type="common">Polychaete worm</name>
    <dbReference type="NCBI Taxonomy" id="283909"/>
    <lineage>
        <taxon>Eukaryota</taxon>
        <taxon>Metazoa</taxon>
        <taxon>Spiralia</taxon>
        <taxon>Lophotrochozoa</taxon>
        <taxon>Annelida</taxon>
        <taxon>Polychaeta</taxon>
        <taxon>Sedentaria</taxon>
        <taxon>Scolecida</taxon>
        <taxon>Capitellidae</taxon>
        <taxon>Capitella</taxon>
    </lineage>
</organism>
<name>R7UYP1_CAPTE</name>
<dbReference type="Proteomes" id="UP000014760">
    <property type="component" value="Unassembled WGS sequence"/>
</dbReference>
<gene>
    <name evidence="1" type="ORF">CAPTEDRAFT_194378</name>
</gene>